<dbReference type="EMBL" id="JALLBG020000156">
    <property type="protein sequence ID" value="KAL3761154.1"/>
    <property type="molecule type" value="Genomic_DNA"/>
</dbReference>
<evidence type="ECO:0000313" key="3">
    <source>
        <dbReference type="Proteomes" id="UP001530293"/>
    </source>
</evidence>
<feature type="region of interest" description="Disordered" evidence="1">
    <location>
        <begin position="26"/>
        <end position="157"/>
    </location>
</feature>
<comment type="caution">
    <text evidence="2">The sequence shown here is derived from an EMBL/GenBank/DDBJ whole genome shotgun (WGS) entry which is preliminary data.</text>
</comment>
<feature type="compositionally biased region" description="Low complexity" evidence="1">
    <location>
        <begin position="64"/>
        <end position="88"/>
    </location>
</feature>
<feature type="region of interest" description="Disordered" evidence="1">
    <location>
        <begin position="208"/>
        <end position="240"/>
    </location>
</feature>
<protein>
    <submittedName>
        <fullName evidence="2">Uncharacterized protein</fullName>
    </submittedName>
</protein>
<accession>A0ABD3MB07</accession>
<reference evidence="2 3" key="1">
    <citation type="submission" date="2024-10" db="EMBL/GenBank/DDBJ databases">
        <title>Updated reference genomes for cyclostephanoid diatoms.</title>
        <authorList>
            <person name="Roberts W.R."/>
            <person name="Alverson A.J."/>
        </authorList>
    </citation>
    <scope>NUCLEOTIDE SEQUENCE [LARGE SCALE GENOMIC DNA]</scope>
    <source>
        <strain evidence="2 3">AJA232-27</strain>
    </source>
</reference>
<sequence length="403" mass="44113">MNQLSMVGLECSCAMANIVVAIVNDSSNSSNSTNSDRRQKNGMEGLRIDVGKLERGWGGGGGRNASSGTAAAGARNNNSNNIRSPSQRHTIGGMGNSNAEGTSPSAVASSPNSNHQMMNTTPTRHTEVSSTLRSPMKTMTTRQTEVSSTQRSPMKTMMTTTTTAVSQPAYQHTTSTFQQQLLQPQQPNTGVMPITAATTFDIDDCASVGKKSTKSSTNGAAEEGGGANRKHNPSPLPLPELIHTTGPIMTRTSLRSLVMKKWHPSYWMQYGMYELLIFRSKDHMDDWRYNPYHGKKQRDFLVKLHIDFMADMIPAAATEGGGGNKGTTLLGHRILPVKKKSYGKNEDEMYQFKLERWTNLGCSVLAAFASQDEDEVQILHNSISEILKRCPNNGLRNIDHMLK</sequence>
<dbReference type="Proteomes" id="UP001530293">
    <property type="component" value="Unassembled WGS sequence"/>
</dbReference>
<feature type="compositionally biased region" description="Polar residues" evidence="1">
    <location>
        <begin position="115"/>
        <end position="153"/>
    </location>
</feature>
<dbReference type="AlphaFoldDB" id="A0ABD3MB07"/>
<gene>
    <name evidence="2" type="ORF">ACHAWU_000249</name>
</gene>
<organism evidence="2 3">
    <name type="scientific">Discostella pseudostelligera</name>
    <dbReference type="NCBI Taxonomy" id="259834"/>
    <lineage>
        <taxon>Eukaryota</taxon>
        <taxon>Sar</taxon>
        <taxon>Stramenopiles</taxon>
        <taxon>Ochrophyta</taxon>
        <taxon>Bacillariophyta</taxon>
        <taxon>Coscinodiscophyceae</taxon>
        <taxon>Thalassiosirophycidae</taxon>
        <taxon>Stephanodiscales</taxon>
        <taxon>Stephanodiscaceae</taxon>
        <taxon>Discostella</taxon>
    </lineage>
</organism>
<feature type="compositionally biased region" description="Low complexity" evidence="1">
    <location>
        <begin position="103"/>
        <end position="114"/>
    </location>
</feature>
<keyword evidence="3" id="KW-1185">Reference proteome</keyword>
<evidence type="ECO:0000256" key="1">
    <source>
        <dbReference type="SAM" id="MobiDB-lite"/>
    </source>
</evidence>
<evidence type="ECO:0000313" key="2">
    <source>
        <dbReference type="EMBL" id="KAL3761154.1"/>
    </source>
</evidence>
<proteinExistence type="predicted"/>
<feature type="compositionally biased region" description="Basic and acidic residues" evidence="1">
    <location>
        <begin position="35"/>
        <end position="55"/>
    </location>
</feature>
<name>A0ABD3MB07_9STRA</name>